<gene>
    <name evidence="1" type="ORF">P8935_04390</name>
</gene>
<organism evidence="1">
    <name type="scientific">Telmatobacter sp. DSM 110680</name>
    <dbReference type="NCBI Taxonomy" id="3036704"/>
    <lineage>
        <taxon>Bacteria</taxon>
        <taxon>Pseudomonadati</taxon>
        <taxon>Acidobacteriota</taxon>
        <taxon>Terriglobia</taxon>
        <taxon>Terriglobales</taxon>
        <taxon>Acidobacteriaceae</taxon>
        <taxon>Telmatobacter</taxon>
    </lineage>
</organism>
<accession>A0AAU7DLD0</accession>
<dbReference type="EMBL" id="CP121196">
    <property type="protein sequence ID" value="XBH18578.1"/>
    <property type="molecule type" value="Genomic_DNA"/>
</dbReference>
<reference evidence="1" key="1">
    <citation type="submission" date="2023-03" db="EMBL/GenBank/DDBJ databases">
        <title>Edaphobacter sp.</title>
        <authorList>
            <person name="Huber K.J."/>
            <person name="Papendorf J."/>
            <person name="Pilke C."/>
            <person name="Bunk B."/>
            <person name="Sproeer C."/>
            <person name="Pester M."/>
        </authorList>
    </citation>
    <scope>NUCLEOTIDE SEQUENCE</scope>
    <source>
        <strain evidence="1">DSM 110680</strain>
    </source>
</reference>
<dbReference type="InterPro" id="IPR050834">
    <property type="entry name" value="Glycosyltransf_2"/>
</dbReference>
<dbReference type="Gene3D" id="3.90.550.10">
    <property type="entry name" value="Spore Coat Polysaccharide Biosynthesis Protein SpsA, Chain A"/>
    <property type="match status" value="1"/>
</dbReference>
<dbReference type="AlphaFoldDB" id="A0AAU7DLD0"/>
<dbReference type="RefSeq" id="WP_348263802.1">
    <property type="nucleotide sequence ID" value="NZ_CP121196.1"/>
</dbReference>
<dbReference type="PANTHER" id="PTHR43685:SF13">
    <property type="entry name" value="O ANTIGEN BIOSYNTHESIS RHAMNOSYLTRANSFERASE RFBN"/>
    <property type="match status" value="1"/>
</dbReference>
<name>A0AAU7DLD0_9BACT</name>
<evidence type="ECO:0000313" key="1">
    <source>
        <dbReference type="EMBL" id="XBH18578.1"/>
    </source>
</evidence>
<dbReference type="PANTHER" id="PTHR43685">
    <property type="entry name" value="GLYCOSYLTRANSFERASE"/>
    <property type="match status" value="1"/>
</dbReference>
<dbReference type="GO" id="GO:0044010">
    <property type="term" value="P:single-species biofilm formation"/>
    <property type="evidence" value="ECO:0007669"/>
    <property type="project" value="TreeGrafter"/>
</dbReference>
<sequence>MMQVNGPADRSADSLTPRQVAVIIPTYNAARYWDALSAGILAQSFIPGRVTVIDSSSSDGTANLARRDGFTVVEISSKDFNHGGTRQMGADLADGADILLYLTQDAAPHGKDAFRNLLQVFDDAEIGAAYGRQLPREDANPIEAHARHFSYPAASGVRSWESRQVNGFKSIFFSNAFGAYRRSALMSVGGFSPDVIFGEDTLVVARMHRAGWKTAYVADAMVRHSHGYTIAEEFRRYFDVGVLHARENWLIDQFGSASGEGRRFVVSEMKHLITKHPHLVPSAMARTFAKYLGYKIGRREKVIASGLKYHLGLNRQYWSR</sequence>
<protein>
    <submittedName>
        <fullName evidence="1">Glycosyltransferase family 2 protein</fullName>
    </submittedName>
</protein>
<proteinExistence type="predicted"/>
<dbReference type="Pfam" id="PF13641">
    <property type="entry name" value="Glyco_tranf_2_3"/>
    <property type="match status" value="1"/>
</dbReference>
<dbReference type="SUPFAM" id="SSF53448">
    <property type="entry name" value="Nucleotide-diphospho-sugar transferases"/>
    <property type="match status" value="1"/>
</dbReference>
<dbReference type="InterPro" id="IPR029044">
    <property type="entry name" value="Nucleotide-diphossugar_trans"/>
</dbReference>